<dbReference type="InterPro" id="IPR038072">
    <property type="entry name" value="GspK_central_sf"/>
</dbReference>
<dbReference type="STRING" id="104099.AD949_04090"/>
<evidence type="ECO:0000313" key="2">
    <source>
        <dbReference type="EMBL" id="GEB83549.1"/>
    </source>
</evidence>
<keyword evidence="3" id="KW-1185">Reference proteome</keyword>
<proteinExistence type="predicted"/>
<gene>
    <name evidence="2" type="primary">pefK</name>
    <name evidence="2" type="ORF">AOR01nite_20260</name>
</gene>
<accession>A0A4Y3TQ12</accession>
<protein>
    <submittedName>
        <fullName evidence="2">Type II secretion system protein K</fullName>
    </submittedName>
</protein>
<dbReference type="Pfam" id="PF21687">
    <property type="entry name" value="T2SSK_1st"/>
    <property type="match status" value="1"/>
</dbReference>
<comment type="caution">
    <text evidence="2">The sequence shown here is derived from an EMBL/GenBank/DDBJ whole genome shotgun (WGS) entry which is preliminary data.</text>
</comment>
<dbReference type="OrthoDB" id="7226260at2"/>
<name>A0A4Y3TQ12_9PROT</name>
<organism evidence="2 3">
    <name type="scientific">Acetobacter orleanensis</name>
    <dbReference type="NCBI Taxonomy" id="104099"/>
    <lineage>
        <taxon>Bacteria</taxon>
        <taxon>Pseudomonadati</taxon>
        <taxon>Pseudomonadota</taxon>
        <taxon>Alphaproteobacteria</taxon>
        <taxon>Acetobacterales</taxon>
        <taxon>Acetobacteraceae</taxon>
        <taxon>Acetobacter</taxon>
    </lineage>
</organism>
<dbReference type="InterPro" id="IPR049031">
    <property type="entry name" value="T2SSK_SAM-like_1st"/>
</dbReference>
<dbReference type="SUPFAM" id="SSF158544">
    <property type="entry name" value="GspK insert domain-like"/>
    <property type="match status" value="1"/>
</dbReference>
<dbReference type="RefSeq" id="WP_141325431.1">
    <property type="nucleotide sequence ID" value="NZ_BJMU01000013.1"/>
</dbReference>
<sequence length="296" mass="32091">MRSAPKRGTRNERGFALLLVLWTLVVISLIGTALLAGSRATTRQETTETVLTTLRAEADAAIQTALYHLLAEGHAHWLPDGAIHRLTEPDLTADVTIQLETGKINPNIAPPGLLTSVFQTAGLQAAAAQTLARMVVLWRTPPSLTQQANRQATTNLIANLGACKPAGRPLRTFDDLAAIPGMTPSLLRTLAPHLSFTQNDVPSPRTQDPFIRAIFDHMQPQLMGSASPMQGTSLQPGQDTSLSDWTDRTLIVSARVRRAGGYVMVRRAVVAPQLGHTMPFAYLSLETIGERQTETR</sequence>
<feature type="domain" description="T2SS protein K first SAM-like" evidence="1">
    <location>
        <begin position="114"/>
        <end position="195"/>
    </location>
</feature>
<dbReference type="Gene3D" id="1.10.40.60">
    <property type="entry name" value="EpsJ-like"/>
    <property type="match status" value="1"/>
</dbReference>
<dbReference type="Proteomes" id="UP000317617">
    <property type="component" value="Unassembled WGS sequence"/>
</dbReference>
<evidence type="ECO:0000313" key="3">
    <source>
        <dbReference type="Proteomes" id="UP000317617"/>
    </source>
</evidence>
<reference evidence="2 3" key="1">
    <citation type="submission" date="2019-06" db="EMBL/GenBank/DDBJ databases">
        <title>Whole genome shotgun sequence of Acetobacter orleanensis NBRC 13752.</title>
        <authorList>
            <person name="Hosoyama A."/>
            <person name="Uohara A."/>
            <person name="Ohji S."/>
            <person name="Ichikawa N."/>
        </authorList>
    </citation>
    <scope>NUCLEOTIDE SEQUENCE [LARGE SCALE GENOMIC DNA]</scope>
    <source>
        <strain evidence="2 3">NBRC 13752</strain>
    </source>
</reference>
<dbReference type="AlphaFoldDB" id="A0A4Y3TQ12"/>
<dbReference type="EMBL" id="BJMU01000013">
    <property type="protein sequence ID" value="GEB83549.1"/>
    <property type="molecule type" value="Genomic_DNA"/>
</dbReference>
<evidence type="ECO:0000259" key="1">
    <source>
        <dbReference type="Pfam" id="PF21687"/>
    </source>
</evidence>